<protein>
    <submittedName>
        <fullName evidence="1">Uncharacterized protein</fullName>
    </submittedName>
</protein>
<keyword evidence="2" id="KW-1185">Reference proteome</keyword>
<name>A0A1I6V7G8_9PSEU</name>
<dbReference type="EMBL" id="FOZX01000017">
    <property type="protein sequence ID" value="SFT09570.1"/>
    <property type="molecule type" value="Genomic_DNA"/>
</dbReference>
<evidence type="ECO:0000313" key="2">
    <source>
        <dbReference type="Proteomes" id="UP000198852"/>
    </source>
</evidence>
<evidence type="ECO:0000313" key="1">
    <source>
        <dbReference type="EMBL" id="SFT09570.1"/>
    </source>
</evidence>
<gene>
    <name evidence="1" type="ORF">SAMN05660874_05672</name>
</gene>
<dbReference type="Proteomes" id="UP000198852">
    <property type="component" value="Unassembled WGS sequence"/>
</dbReference>
<proteinExistence type="predicted"/>
<organism evidence="1 2">
    <name type="scientific">Saccharopolyspora flava</name>
    <dbReference type="NCBI Taxonomy" id="95161"/>
    <lineage>
        <taxon>Bacteria</taxon>
        <taxon>Bacillati</taxon>
        <taxon>Actinomycetota</taxon>
        <taxon>Actinomycetes</taxon>
        <taxon>Pseudonocardiales</taxon>
        <taxon>Pseudonocardiaceae</taxon>
        <taxon>Saccharopolyspora</taxon>
    </lineage>
</organism>
<sequence>MSLVIASIHDGRITVVSDTMITYNEDETRTRSELLRKPFLKALIVSPTLVVGLAGNLSEFTNALYRLIYDSAEDLDRMLAELRHRSSQYPESFIVGSLVPKPTLWRIRDGRTVRTDKPGRCVIGDQESYALYMEREDRCKSSGSVEVDEAQALRMIIQYFANIDNGETRRSASEKASIQEFLGDGVGDFDRVVGGFLTEVATTPSGFVYEPHTQWIMPDRMRYRMEVNEPPDRVRLVARVKNPMSHFRCTLAGIISNRRAVGFFLPEARVGIFYPDGEPWAPKQITTLHQSGEMVQAVWPEKKQVLFGWREAYWQGNFFPASIDDFGS</sequence>
<reference evidence="2" key="1">
    <citation type="submission" date="2016-10" db="EMBL/GenBank/DDBJ databases">
        <authorList>
            <person name="Varghese N."/>
            <person name="Submissions S."/>
        </authorList>
    </citation>
    <scope>NUCLEOTIDE SEQUENCE [LARGE SCALE GENOMIC DNA]</scope>
    <source>
        <strain evidence="2">DSM 44771</strain>
    </source>
</reference>
<dbReference type="AlphaFoldDB" id="A0A1I6V7G8"/>
<accession>A0A1I6V7G8</accession>